<proteinExistence type="predicted"/>
<dbReference type="PATRIC" id="fig|46506.5.peg.1273"/>
<evidence type="ECO:0000256" key="3">
    <source>
        <dbReference type="ARBA" id="ARBA00023136"/>
    </source>
</evidence>
<evidence type="ECO:0000256" key="4">
    <source>
        <dbReference type="SAM" id="Phobius"/>
    </source>
</evidence>
<feature type="transmembrane region" description="Helical" evidence="4">
    <location>
        <begin position="83"/>
        <end position="102"/>
    </location>
</feature>
<feature type="transmembrane region" description="Helical" evidence="4">
    <location>
        <begin position="21"/>
        <end position="44"/>
    </location>
</feature>
<feature type="transmembrane region" description="Helical" evidence="4">
    <location>
        <begin position="292"/>
        <end position="325"/>
    </location>
</feature>
<dbReference type="InterPro" id="IPR011701">
    <property type="entry name" value="MFS"/>
</dbReference>
<dbReference type="InterPro" id="IPR036259">
    <property type="entry name" value="MFS_trans_sf"/>
</dbReference>
<dbReference type="GO" id="GO:0022857">
    <property type="term" value="F:transmembrane transporter activity"/>
    <property type="evidence" value="ECO:0007669"/>
    <property type="project" value="InterPro"/>
</dbReference>
<evidence type="ECO:0000256" key="2">
    <source>
        <dbReference type="ARBA" id="ARBA00022989"/>
    </source>
</evidence>
<name>A0A108TA08_BACSE</name>
<feature type="transmembrane region" description="Helical" evidence="4">
    <location>
        <begin position="387"/>
        <end position="405"/>
    </location>
</feature>
<feature type="transmembrane region" description="Helical" evidence="4">
    <location>
        <begin position="143"/>
        <end position="168"/>
    </location>
</feature>
<evidence type="ECO:0000313" key="5">
    <source>
        <dbReference type="EMBL" id="KWR56121.1"/>
    </source>
</evidence>
<keyword evidence="6" id="KW-1185">Reference proteome</keyword>
<keyword evidence="2 4" id="KW-1133">Transmembrane helix</keyword>
<keyword evidence="1 4" id="KW-0812">Transmembrane</keyword>
<dbReference type="SUPFAM" id="SSF103473">
    <property type="entry name" value="MFS general substrate transporter"/>
    <property type="match status" value="1"/>
</dbReference>
<feature type="transmembrane region" description="Helical" evidence="4">
    <location>
        <begin position="361"/>
        <end position="381"/>
    </location>
</feature>
<dbReference type="EMBL" id="LRGC01000004">
    <property type="protein sequence ID" value="KWR56121.1"/>
    <property type="molecule type" value="Genomic_DNA"/>
</dbReference>
<sequence>MMDKLRKEYLFFKQQEPNMKILLLTNMLYALVLPVVEIFVGAYIMRNTSDPVMVAFYQLAMYAGIVATSFVNGFLLKKYNVKILYSAGILVSGIAMFGMMTIKSLGFIELGLAGFLMGAASGFFWTNRYLLALYNTNDDNRNYFFGLESFFFSITSIGVPLAIGAFISQIGGKEILGFMFNISDSYRMVTMGVVVITIIACLVLWRGNFNNPKETNFLYFRFNILWKKMLWLAALKGMVQGFLVTAPAILVLKLVGDEGALGLIQGISGALTAILVYILGRIAHPKDRLKIFVGGLILFFIGTLWNGILFSVVGVIIFVLCKVVFQPLFDLAYFPIMMRTIDVVAKIEHRNEYAYILSHEFGLFLGRAFGLLLFIFLSYSISQDFALKYALIIVAGLQLIAYPLAKNIINQTNIIEHENDK</sequence>
<evidence type="ECO:0000313" key="6">
    <source>
        <dbReference type="Proteomes" id="UP000056419"/>
    </source>
</evidence>
<dbReference type="Gene3D" id="1.20.1250.20">
    <property type="entry name" value="MFS general substrate transporter like domains"/>
    <property type="match status" value="1"/>
</dbReference>
<protein>
    <submittedName>
        <fullName evidence="5">Major facilitator superfamily protein</fullName>
    </submittedName>
</protein>
<feature type="transmembrane region" description="Helical" evidence="4">
    <location>
        <begin position="188"/>
        <end position="209"/>
    </location>
</feature>
<dbReference type="Proteomes" id="UP000056419">
    <property type="component" value="Unassembled WGS sequence"/>
</dbReference>
<organism evidence="5 6">
    <name type="scientific">Bacteroides stercoris</name>
    <dbReference type="NCBI Taxonomy" id="46506"/>
    <lineage>
        <taxon>Bacteria</taxon>
        <taxon>Pseudomonadati</taxon>
        <taxon>Bacteroidota</taxon>
        <taxon>Bacteroidia</taxon>
        <taxon>Bacteroidales</taxon>
        <taxon>Bacteroidaceae</taxon>
        <taxon>Bacteroides</taxon>
    </lineage>
</organism>
<feature type="transmembrane region" description="Helical" evidence="4">
    <location>
        <begin position="260"/>
        <end position="280"/>
    </location>
</feature>
<keyword evidence="3 4" id="KW-0472">Membrane</keyword>
<evidence type="ECO:0000256" key="1">
    <source>
        <dbReference type="ARBA" id="ARBA00022692"/>
    </source>
</evidence>
<feature type="transmembrane region" description="Helical" evidence="4">
    <location>
        <begin position="108"/>
        <end position="131"/>
    </location>
</feature>
<dbReference type="STRING" id="46506.AA415_01191"/>
<gene>
    <name evidence="5" type="ORF">AA415_01191</name>
</gene>
<accession>A0A108TA08</accession>
<feature type="transmembrane region" description="Helical" evidence="4">
    <location>
        <begin position="56"/>
        <end position="76"/>
    </location>
</feature>
<dbReference type="Pfam" id="PF07690">
    <property type="entry name" value="MFS_1"/>
    <property type="match status" value="1"/>
</dbReference>
<reference evidence="5 6" key="1">
    <citation type="journal article" date="2016" name="BMC Genomics">
        <title>Type VI secretion systems of human gut Bacteroidales segregate into three genetic architectures, two of which are contained on mobile genetic elements.</title>
        <authorList>
            <person name="Coyne M.J."/>
            <person name="Roelofs K.G."/>
            <person name="Comstock L.E."/>
        </authorList>
    </citation>
    <scope>NUCLEOTIDE SEQUENCE [LARGE SCALE GENOMIC DNA]</scope>
    <source>
        <strain evidence="5 6">CL09T03C01</strain>
    </source>
</reference>
<comment type="caution">
    <text evidence="5">The sequence shown here is derived from an EMBL/GenBank/DDBJ whole genome shotgun (WGS) entry which is preliminary data.</text>
</comment>
<dbReference type="AlphaFoldDB" id="A0A108TA08"/>
<feature type="transmembrane region" description="Helical" evidence="4">
    <location>
        <begin position="230"/>
        <end position="254"/>
    </location>
</feature>